<feature type="signal peptide" evidence="3">
    <location>
        <begin position="1"/>
        <end position="26"/>
    </location>
</feature>
<keyword evidence="2" id="KW-1133">Transmembrane helix</keyword>
<evidence type="ECO:0000313" key="6">
    <source>
        <dbReference type="Proteomes" id="UP000189513"/>
    </source>
</evidence>
<dbReference type="EMBL" id="MPUK01000001">
    <property type="protein sequence ID" value="ONH69988.1"/>
    <property type="molecule type" value="Genomic_DNA"/>
</dbReference>
<keyword evidence="3" id="KW-0732">Signal</keyword>
<organism evidence="5 6">
    <name type="scientific">Cyberlindnera fabianii</name>
    <name type="common">Yeast</name>
    <name type="synonym">Hansenula fabianii</name>
    <dbReference type="NCBI Taxonomy" id="36022"/>
    <lineage>
        <taxon>Eukaryota</taxon>
        <taxon>Fungi</taxon>
        <taxon>Dikarya</taxon>
        <taxon>Ascomycota</taxon>
        <taxon>Saccharomycotina</taxon>
        <taxon>Saccharomycetes</taxon>
        <taxon>Phaffomycetales</taxon>
        <taxon>Phaffomycetaceae</taxon>
        <taxon>Cyberlindnera</taxon>
    </lineage>
</organism>
<dbReference type="Pfam" id="PF04478">
    <property type="entry name" value="Mid2"/>
    <property type="match status" value="1"/>
</dbReference>
<keyword evidence="2" id="KW-0472">Membrane</keyword>
<feature type="region of interest" description="Disordered" evidence="1">
    <location>
        <begin position="141"/>
        <end position="172"/>
    </location>
</feature>
<evidence type="ECO:0000256" key="2">
    <source>
        <dbReference type="SAM" id="Phobius"/>
    </source>
</evidence>
<evidence type="ECO:0000259" key="4">
    <source>
        <dbReference type="Pfam" id="PF04478"/>
    </source>
</evidence>
<name>A0A1V2LDR3_CYBFA</name>
<gene>
    <name evidence="5" type="ORF">BON22_0799</name>
</gene>
<keyword evidence="2" id="KW-0812">Transmembrane</keyword>
<evidence type="ECO:0000313" key="5">
    <source>
        <dbReference type="EMBL" id="ONH69988.1"/>
    </source>
</evidence>
<feature type="region of interest" description="Disordered" evidence="1">
    <location>
        <begin position="258"/>
        <end position="296"/>
    </location>
</feature>
<comment type="caution">
    <text evidence="5">The sequence shown here is derived from an EMBL/GenBank/DDBJ whole genome shotgun (WGS) entry which is preliminary data.</text>
</comment>
<proteinExistence type="predicted"/>
<dbReference type="InterPro" id="IPR007567">
    <property type="entry name" value="Mid2_dom"/>
</dbReference>
<dbReference type="STRING" id="36022.A0A1V2LDR3"/>
<feature type="chain" id="PRO_5013160799" evidence="3">
    <location>
        <begin position="27"/>
        <end position="296"/>
    </location>
</feature>
<feature type="transmembrane region" description="Helical" evidence="2">
    <location>
        <begin position="197"/>
        <end position="218"/>
    </location>
</feature>
<dbReference type="Proteomes" id="UP000189513">
    <property type="component" value="Unassembled WGS sequence"/>
</dbReference>
<dbReference type="VEuPathDB" id="FungiDB:BON22_0799"/>
<accession>A0A1V2LDR3</accession>
<evidence type="ECO:0000256" key="1">
    <source>
        <dbReference type="SAM" id="MobiDB-lite"/>
    </source>
</evidence>
<sequence>MTLHTQRSLLILLSVVATSLLTFVSSHSHLHLHSHSRSYPHGSHLQKRTGQAGDLIDEIKRIADSSNTEKIVIDKRDDANNSTWSSSSTQSSSWSSVNWGSSSSEEPWTTPSSSIWSSSSSTWIDTTSSSSAWIDTTTSSSWIAPSSTSSTWSSMPDKTSTATGSSVATASPTLASVDSSDTDFDSGSGISKKNMNIIIGCVVGIGVPVIGAFLYLIYLKFFRNKGKSFINSEGELVTKKHGAEAMIDEKYFDETVGANDDDTQERYSTSGDDTMVNPSQFNRGSSFTRPNNATNF</sequence>
<dbReference type="AlphaFoldDB" id="A0A1V2LDR3"/>
<keyword evidence="6" id="KW-1185">Reference proteome</keyword>
<feature type="compositionally biased region" description="Polar residues" evidence="1">
    <location>
        <begin position="266"/>
        <end position="296"/>
    </location>
</feature>
<reference evidence="6" key="1">
    <citation type="journal article" date="2017" name="Genome Announc.">
        <title>Genome sequences of Cyberlindnera fabianii 65, Pichia kudriavzevii 129, and Saccharomyces cerevisiae 131 isolated from fermented masau fruits in Zimbabwe.</title>
        <authorList>
            <person name="van Rijswijck I.M.H."/>
            <person name="Derks M.F.L."/>
            <person name="Abee T."/>
            <person name="de Ridder D."/>
            <person name="Smid E.J."/>
        </authorList>
    </citation>
    <scope>NUCLEOTIDE SEQUENCE [LARGE SCALE GENOMIC DNA]</scope>
    <source>
        <strain evidence="6">65</strain>
    </source>
</reference>
<protein>
    <submittedName>
        <fullName evidence="5">Protein MTL1</fullName>
    </submittedName>
</protein>
<feature type="domain" description="Mid2" evidence="4">
    <location>
        <begin position="163"/>
        <end position="269"/>
    </location>
</feature>
<evidence type="ECO:0000256" key="3">
    <source>
        <dbReference type="SAM" id="SignalP"/>
    </source>
</evidence>